<evidence type="ECO:0000313" key="2">
    <source>
        <dbReference type="Proteomes" id="UP000253324"/>
    </source>
</evidence>
<gene>
    <name evidence="1" type="ORF">C7476_101294</name>
</gene>
<proteinExistence type="predicted"/>
<accession>A0A368Z6W8</accession>
<reference evidence="1 2" key="1">
    <citation type="submission" date="2018-07" db="EMBL/GenBank/DDBJ databases">
        <title>Genomic Encyclopedia of Type Strains, Phase III (KMG-III): the genomes of soil and plant-associated and newly described type strains.</title>
        <authorList>
            <person name="Whitman W."/>
        </authorList>
    </citation>
    <scope>NUCLEOTIDE SEQUENCE [LARGE SCALE GENOMIC DNA]</scope>
    <source>
        <strain evidence="1 2">31-25a</strain>
    </source>
</reference>
<evidence type="ECO:0000313" key="1">
    <source>
        <dbReference type="EMBL" id="RCW87528.1"/>
    </source>
</evidence>
<dbReference type="Proteomes" id="UP000253324">
    <property type="component" value="Unassembled WGS sequence"/>
</dbReference>
<comment type="caution">
    <text evidence="1">The sequence shown here is derived from an EMBL/GenBank/DDBJ whole genome shotgun (WGS) entry which is preliminary data.</text>
</comment>
<keyword evidence="2" id="KW-1185">Reference proteome</keyword>
<organism evidence="1 2">
    <name type="scientific">Phyllobacterium bourgognense</name>
    <dbReference type="NCBI Taxonomy" id="314236"/>
    <lineage>
        <taxon>Bacteria</taxon>
        <taxon>Pseudomonadati</taxon>
        <taxon>Pseudomonadota</taxon>
        <taxon>Alphaproteobacteria</taxon>
        <taxon>Hyphomicrobiales</taxon>
        <taxon>Phyllobacteriaceae</taxon>
        <taxon>Phyllobacterium</taxon>
    </lineage>
</organism>
<name>A0A368Z6W8_9HYPH</name>
<sequence>MILIAPDMLLSVDPASVRRSTSREGFPTISRHRHTDPRLDNLFMLDSPEGTRRSCVFHRRTPIAEGEADGLAHASGCDLATRSYKL</sequence>
<dbReference type="AlphaFoldDB" id="A0A368Z6W8"/>
<dbReference type="EMBL" id="QPJM01000001">
    <property type="protein sequence ID" value="RCW87528.1"/>
    <property type="molecule type" value="Genomic_DNA"/>
</dbReference>
<protein>
    <submittedName>
        <fullName evidence="1">Uncharacterized protein</fullName>
    </submittedName>
</protein>